<feature type="region of interest" description="Disordered" evidence="1">
    <location>
        <begin position="64"/>
        <end position="83"/>
    </location>
</feature>
<feature type="compositionally biased region" description="Basic and acidic residues" evidence="1">
    <location>
        <begin position="1"/>
        <end position="12"/>
    </location>
</feature>
<dbReference type="OrthoDB" id="5342924at2759"/>
<protein>
    <submittedName>
        <fullName evidence="3">Uncharacterized protein</fullName>
    </submittedName>
</protein>
<feature type="transmembrane region" description="Helical" evidence="2">
    <location>
        <begin position="130"/>
        <end position="151"/>
    </location>
</feature>
<keyword evidence="2" id="KW-1133">Transmembrane helix</keyword>
<organism evidence="3 4">
    <name type="scientific">Lophiotrema nucula</name>
    <dbReference type="NCBI Taxonomy" id="690887"/>
    <lineage>
        <taxon>Eukaryota</taxon>
        <taxon>Fungi</taxon>
        <taxon>Dikarya</taxon>
        <taxon>Ascomycota</taxon>
        <taxon>Pezizomycotina</taxon>
        <taxon>Dothideomycetes</taxon>
        <taxon>Pleosporomycetidae</taxon>
        <taxon>Pleosporales</taxon>
        <taxon>Lophiotremataceae</taxon>
        <taxon>Lophiotrema</taxon>
    </lineage>
</organism>
<keyword evidence="2" id="KW-0472">Membrane</keyword>
<dbReference type="EMBL" id="ML977310">
    <property type="protein sequence ID" value="KAF2122541.1"/>
    <property type="molecule type" value="Genomic_DNA"/>
</dbReference>
<feature type="compositionally biased region" description="Basic and acidic residues" evidence="1">
    <location>
        <begin position="67"/>
        <end position="76"/>
    </location>
</feature>
<reference evidence="3" key="1">
    <citation type="journal article" date="2020" name="Stud. Mycol.">
        <title>101 Dothideomycetes genomes: a test case for predicting lifestyles and emergence of pathogens.</title>
        <authorList>
            <person name="Haridas S."/>
            <person name="Albert R."/>
            <person name="Binder M."/>
            <person name="Bloem J."/>
            <person name="Labutti K."/>
            <person name="Salamov A."/>
            <person name="Andreopoulos B."/>
            <person name="Baker S."/>
            <person name="Barry K."/>
            <person name="Bills G."/>
            <person name="Bluhm B."/>
            <person name="Cannon C."/>
            <person name="Castanera R."/>
            <person name="Culley D."/>
            <person name="Daum C."/>
            <person name="Ezra D."/>
            <person name="Gonzalez J."/>
            <person name="Henrissat B."/>
            <person name="Kuo A."/>
            <person name="Liang C."/>
            <person name="Lipzen A."/>
            <person name="Lutzoni F."/>
            <person name="Magnuson J."/>
            <person name="Mondo S."/>
            <person name="Nolan M."/>
            <person name="Ohm R."/>
            <person name="Pangilinan J."/>
            <person name="Park H.-J."/>
            <person name="Ramirez L."/>
            <person name="Alfaro M."/>
            <person name="Sun H."/>
            <person name="Tritt A."/>
            <person name="Yoshinaga Y."/>
            <person name="Zwiers L.-H."/>
            <person name="Turgeon B."/>
            <person name="Goodwin S."/>
            <person name="Spatafora J."/>
            <person name="Crous P."/>
            <person name="Grigoriev I."/>
        </authorList>
    </citation>
    <scope>NUCLEOTIDE SEQUENCE</scope>
    <source>
        <strain evidence="3">CBS 627.86</strain>
    </source>
</reference>
<accession>A0A6A5ZWA1</accession>
<feature type="transmembrane region" description="Helical" evidence="2">
    <location>
        <begin position="235"/>
        <end position="258"/>
    </location>
</feature>
<evidence type="ECO:0000256" key="2">
    <source>
        <dbReference type="SAM" id="Phobius"/>
    </source>
</evidence>
<gene>
    <name evidence="3" type="ORF">BDV96DRAFT_656103</name>
</gene>
<keyword evidence="2" id="KW-0812">Transmembrane</keyword>
<keyword evidence="4" id="KW-1185">Reference proteome</keyword>
<feature type="transmembrane region" description="Helical" evidence="2">
    <location>
        <begin position="197"/>
        <end position="215"/>
    </location>
</feature>
<dbReference type="Proteomes" id="UP000799770">
    <property type="component" value="Unassembled WGS sequence"/>
</dbReference>
<feature type="region of interest" description="Disordered" evidence="1">
    <location>
        <begin position="1"/>
        <end position="24"/>
    </location>
</feature>
<sequence length="777" mass="86461">MSVQIRDNDLHRQNTSVSGSSTASDTLIPKWLHEPLELLDASAASTTSPSPANENAGASEALAAEAQDQKHHDTTRVLRRRRRSQPTGHVFFRAVGLKSFTTNQQNRKTNRKETKKAVVRASRRIAWAQLAVHLLPCTITIFLVTFNAMSFVNGPDITTISKYLLQGASKLHELAIVGSLAAVVADFLRYQLIRDDIDLGLLSSPFAFMGLNFLWSQELFSAVRYNLRFQTKLLFILLLIICCVLAAVVGPASALLFLPSQAWLSTGSTEFYLAGTENDLWPQHLTSNHTGPTECQNGLAYYCLNGGWSNLRGVTTPEGVSRRNVFLGDGWRPRNMWLWRPYSSGSDSYASTLHGATAYLAKDMGEKHDRAWDSAKRFSRERRLRDAIIGYHIRVRGRMPVVRAVCGPFRNISLDIRPKLLFPILDETEYWRRDDGVGPVKEFEVVVDVERASRVNATWQLLSPDFGTTTAGLAYITKNETNITVGCGCSIDARWAHGEANTHGGISSRVWQAIIGQPPVPDGISYPDPGQTNFFGDRIRNNLGPTITADKDWIRAMVPNVVMEVFGSSEDIFFNPIEALLLHTRLALLSAYFVNAISRIGWDPQHDPNSEGVNPVLRMGSRRDSDNLLHNNGQIYDRPTNISTSALKMEWFSYTTAWQMDDPVLYVSVVVLVLHLIIALLHTAFTVWNNEVSEAWDSITELLVLAFNSLPKEGGIANCGAGIMLLKTFKQKVKVVAVPDDRVAKTEKVQLVACTEELTDAQQHPATIPVEVNEQYG</sequence>
<proteinExistence type="predicted"/>
<feature type="compositionally biased region" description="Polar residues" evidence="1">
    <location>
        <begin position="13"/>
        <end position="24"/>
    </location>
</feature>
<name>A0A6A5ZWA1_9PLEO</name>
<evidence type="ECO:0000313" key="4">
    <source>
        <dbReference type="Proteomes" id="UP000799770"/>
    </source>
</evidence>
<dbReference type="AlphaFoldDB" id="A0A6A5ZWA1"/>
<evidence type="ECO:0000256" key="1">
    <source>
        <dbReference type="SAM" id="MobiDB-lite"/>
    </source>
</evidence>
<evidence type="ECO:0000313" key="3">
    <source>
        <dbReference type="EMBL" id="KAF2122541.1"/>
    </source>
</evidence>